<evidence type="ECO:0000256" key="7">
    <source>
        <dbReference type="ARBA" id="ARBA00023224"/>
    </source>
</evidence>
<dbReference type="GO" id="GO:0004930">
    <property type="term" value="F:G protein-coupled receptor activity"/>
    <property type="evidence" value="ECO:0007669"/>
    <property type="project" value="UniProtKB-KW"/>
</dbReference>
<evidence type="ECO:0000256" key="8">
    <source>
        <dbReference type="RuleBase" id="RU000688"/>
    </source>
</evidence>
<comment type="subcellular location">
    <subcellularLocation>
        <location evidence="1">Membrane</location>
        <topology evidence="1">Multi-pass membrane protein</topology>
    </subcellularLocation>
</comment>
<dbReference type="GO" id="GO:0005886">
    <property type="term" value="C:plasma membrane"/>
    <property type="evidence" value="ECO:0007669"/>
    <property type="project" value="TreeGrafter"/>
</dbReference>
<sequence>MSSGNNTSLVAPSNNEFMRLLDQLQVARFSIFSFVWVLGIWGNVMVITTICTTKRLRSSSNYFIANLAVADMGALCISVPMAVIGQVTDWPFGEIGCRFLNPLKDLFLHVSFITLTAIAIDRYIHIAHPFKPHISIYKVKLIIALIWLVDYLLVPLPMGFVMKVDRHPNGYNVCMTKWPPKGRKISILVLSGFVFLSVFTTALAYLGVGVAMFRQRGRIKKRAQGQGAATQEKALRRQLEKNAKTVKLMIVIVLVFWLTVLPLTVFGLLLELKVLKLTTSEYVISLFIVLHLLFLQHCANPIILYVLCKEMRAGFAVCVQGCCGNKKYEGSPRRCSSTQMRKDSMPTKPEQQSVYLAVNGITKMYSINHDNKRGPSVQV</sequence>
<protein>
    <submittedName>
        <fullName evidence="9">Neuropeptide FF receptor 2-like</fullName>
    </submittedName>
</protein>
<keyword evidence="3" id="KW-1133">Transmembrane helix</keyword>
<dbReference type="CDD" id="cd00637">
    <property type="entry name" value="7tm_classA_rhodopsin-like"/>
    <property type="match status" value="1"/>
</dbReference>
<evidence type="ECO:0000313" key="10">
    <source>
        <dbReference type="Proteomes" id="UP001152795"/>
    </source>
</evidence>
<dbReference type="AlphaFoldDB" id="A0A7D9HKS8"/>
<organism evidence="9 10">
    <name type="scientific">Paramuricea clavata</name>
    <name type="common">Red gorgonian</name>
    <name type="synonym">Violescent sea-whip</name>
    <dbReference type="NCBI Taxonomy" id="317549"/>
    <lineage>
        <taxon>Eukaryota</taxon>
        <taxon>Metazoa</taxon>
        <taxon>Cnidaria</taxon>
        <taxon>Anthozoa</taxon>
        <taxon>Octocorallia</taxon>
        <taxon>Malacalcyonacea</taxon>
        <taxon>Plexauridae</taxon>
        <taxon>Paramuricea</taxon>
    </lineage>
</organism>
<keyword evidence="7 8" id="KW-0807">Transducer</keyword>
<dbReference type="PROSITE" id="PS00237">
    <property type="entry name" value="G_PROTEIN_RECEP_F1_1"/>
    <property type="match status" value="1"/>
</dbReference>
<dbReference type="Pfam" id="PF00001">
    <property type="entry name" value="7tm_1"/>
    <property type="match status" value="1"/>
</dbReference>
<evidence type="ECO:0000256" key="6">
    <source>
        <dbReference type="ARBA" id="ARBA00023170"/>
    </source>
</evidence>
<dbReference type="SUPFAM" id="SSF81321">
    <property type="entry name" value="Family A G protein-coupled receptor-like"/>
    <property type="match status" value="1"/>
</dbReference>
<evidence type="ECO:0000256" key="1">
    <source>
        <dbReference type="ARBA" id="ARBA00004141"/>
    </source>
</evidence>
<dbReference type="OrthoDB" id="10036964at2759"/>
<keyword evidence="6 8" id="KW-0675">Receptor</keyword>
<evidence type="ECO:0000313" key="9">
    <source>
        <dbReference type="EMBL" id="CAB3986259.1"/>
    </source>
</evidence>
<keyword evidence="5" id="KW-0472">Membrane</keyword>
<evidence type="ECO:0000256" key="3">
    <source>
        <dbReference type="ARBA" id="ARBA00022989"/>
    </source>
</evidence>
<name>A0A7D9HKS8_PARCT</name>
<evidence type="ECO:0000256" key="2">
    <source>
        <dbReference type="ARBA" id="ARBA00022692"/>
    </source>
</evidence>
<reference evidence="9" key="1">
    <citation type="submission" date="2020-04" db="EMBL/GenBank/DDBJ databases">
        <authorList>
            <person name="Alioto T."/>
            <person name="Alioto T."/>
            <person name="Gomez Garrido J."/>
        </authorList>
    </citation>
    <scope>NUCLEOTIDE SEQUENCE</scope>
    <source>
        <strain evidence="9">A484AB</strain>
    </source>
</reference>
<evidence type="ECO:0000256" key="5">
    <source>
        <dbReference type="ARBA" id="ARBA00023136"/>
    </source>
</evidence>
<dbReference type="InterPro" id="IPR000276">
    <property type="entry name" value="GPCR_Rhodpsn"/>
</dbReference>
<gene>
    <name evidence="9" type="ORF">PACLA_8A032282</name>
</gene>
<keyword evidence="10" id="KW-1185">Reference proteome</keyword>
<dbReference type="InterPro" id="IPR017452">
    <property type="entry name" value="GPCR_Rhodpsn_7TM"/>
</dbReference>
<evidence type="ECO:0000256" key="4">
    <source>
        <dbReference type="ARBA" id="ARBA00023040"/>
    </source>
</evidence>
<dbReference type="SMART" id="SM01381">
    <property type="entry name" value="7TM_GPCR_Srsx"/>
    <property type="match status" value="1"/>
</dbReference>
<dbReference type="PANTHER" id="PTHR45695">
    <property type="entry name" value="LEUCOKININ RECEPTOR-RELATED"/>
    <property type="match status" value="1"/>
</dbReference>
<dbReference type="Gene3D" id="1.20.1070.10">
    <property type="entry name" value="Rhodopsin 7-helix transmembrane proteins"/>
    <property type="match status" value="1"/>
</dbReference>
<comment type="similarity">
    <text evidence="8">Belongs to the G-protein coupled receptor 1 family.</text>
</comment>
<dbReference type="PRINTS" id="PR00237">
    <property type="entry name" value="GPCRRHODOPSN"/>
</dbReference>
<keyword evidence="4 8" id="KW-0297">G-protein coupled receptor</keyword>
<proteinExistence type="inferred from homology"/>
<dbReference type="PROSITE" id="PS50262">
    <property type="entry name" value="G_PROTEIN_RECEP_F1_2"/>
    <property type="match status" value="1"/>
</dbReference>
<dbReference type="PANTHER" id="PTHR45695:SF9">
    <property type="entry name" value="LEUCOKININ RECEPTOR"/>
    <property type="match status" value="1"/>
</dbReference>
<dbReference type="Proteomes" id="UP001152795">
    <property type="component" value="Unassembled WGS sequence"/>
</dbReference>
<accession>A0A7D9HKS8</accession>
<comment type="caution">
    <text evidence="9">The sequence shown here is derived from an EMBL/GenBank/DDBJ whole genome shotgun (WGS) entry which is preliminary data.</text>
</comment>
<dbReference type="EMBL" id="CACRXK020000989">
    <property type="protein sequence ID" value="CAB3986259.1"/>
    <property type="molecule type" value="Genomic_DNA"/>
</dbReference>
<keyword evidence="2 8" id="KW-0812">Transmembrane</keyword>